<evidence type="ECO:0000313" key="3">
    <source>
        <dbReference type="EMBL" id="SIQ89813.1"/>
    </source>
</evidence>
<keyword evidence="5" id="KW-1185">Reference proteome</keyword>
<sequence>MEQVNLAITNTIESIKEAGMSTVLHFAPAAIIALIIYFILCKFIGRLATNALLVGSALIFNEELGVMMQSVFIYFNNQF</sequence>
<dbReference type="STRING" id="1017273.SAMN05443094_104176"/>
<keyword evidence="1" id="KW-1133">Transmembrane helix</keyword>
<keyword evidence="1" id="KW-0472">Membrane</keyword>
<feature type="transmembrane region" description="Helical" evidence="1">
    <location>
        <begin position="20"/>
        <end position="40"/>
    </location>
</feature>
<reference evidence="2" key="3">
    <citation type="submission" date="2017-03" db="EMBL/GenBank/DDBJ databases">
        <authorList>
            <person name="Dastager S.G."/>
            <person name="Neurgaonkar P.S."/>
            <person name="Dharne M.S."/>
        </authorList>
    </citation>
    <scope>NUCLEOTIDE SEQUENCE</scope>
    <source>
        <strain evidence="2">DSM 25145</strain>
    </source>
</reference>
<protein>
    <submittedName>
        <fullName evidence="3">Uncharacterized protein</fullName>
    </submittedName>
</protein>
<proteinExistence type="predicted"/>
<feature type="transmembrane region" description="Helical" evidence="1">
    <location>
        <begin position="52"/>
        <end position="75"/>
    </location>
</feature>
<keyword evidence="1" id="KW-0812">Transmembrane</keyword>
<dbReference type="RefSeq" id="WP_045850526.1">
    <property type="nucleotide sequence ID" value="NZ_FTLX01000004.1"/>
</dbReference>
<dbReference type="EMBL" id="FTLX01000004">
    <property type="protein sequence ID" value="SIQ89813.1"/>
    <property type="molecule type" value="Genomic_DNA"/>
</dbReference>
<dbReference type="Proteomes" id="UP000215545">
    <property type="component" value="Unassembled WGS sequence"/>
</dbReference>
<dbReference type="Proteomes" id="UP000186385">
    <property type="component" value="Unassembled WGS sequence"/>
</dbReference>
<evidence type="ECO:0000313" key="4">
    <source>
        <dbReference type="Proteomes" id="UP000186385"/>
    </source>
</evidence>
<evidence type="ECO:0000313" key="2">
    <source>
        <dbReference type="EMBL" id="OXS77943.1"/>
    </source>
</evidence>
<evidence type="ECO:0000313" key="5">
    <source>
        <dbReference type="Proteomes" id="UP000215545"/>
    </source>
</evidence>
<accession>A0A1N6WI77</accession>
<reference evidence="3 4" key="1">
    <citation type="submission" date="2017-01" db="EMBL/GenBank/DDBJ databases">
        <authorList>
            <person name="Mah S.A."/>
            <person name="Swanson W.J."/>
            <person name="Moy G.W."/>
            <person name="Vacquier V.D."/>
        </authorList>
    </citation>
    <scope>NUCLEOTIDE SEQUENCE [LARGE SCALE GENOMIC DNA]</scope>
    <source>
        <strain evidence="3 4">NIO-1016</strain>
    </source>
</reference>
<reference evidence="5" key="2">
    <citation type="submission" date="2017-03" db="EMBL/GenBank/DDBJ databases">
        <title>Bacillus sp. V-88(T) DSM27956, whole genome shotgun sequencing project.</title>
        <authorList>
            <person name="Dastager S.G."/>
            <person name="Neurgaonkar P.S."/>
            <person name="Dharne M.S."/>
        </authorList>
    </citation>
    <scope>NUCLEOTIDE SEQUENCE [LARGE SCALE GENOMIC DNA]</scope>
    <source>
        <strain evidence="5">DSM 25145</strain>
    </source>
</reference>
<name>A0A1N6WI77_9BACI</name>
<dbReference type="EMBL" id="MWSK01000004">
    <property type="protein sequence ID" value="OXS77943.1"/>
    <property type="molecule type" value="Genomic_DNA"/>
</dbReference>
<gene>
    <name evidence="2" type="ORF">B1B05_10075</name>
    <name evidence="3" type="ORF">SAMN05443094_104176</name>
</gene>
<organism evidence="3 4">
    <name type="scientific">Domibacillus enclensis</name>
    <dbReference type="NCBI Taxonomy" id="1017273"/>
    <lineage>
        <taxon>Bacteria</taxon>
        <taxon>Bacillati</taxon>
        <taxon>Bacillota</taxon>
        <taxon>Bacilli</taxon>
        <taxon>Bacillales</taxon>
        <taxon>Bacillaceae</taxon>
        <taxon>Domibacillus</taxon>
    </lineage>
</organism>
<dbReference type="AlphaFoldDB" id="A0A1N6WI77"/>
<evidence type="ECO:0000256" key="1">
    <source>
        <dbReference type="SAM" id="Phobius"/>
    </source>
</evidence>